<feature type="coiled-coil region" evidence="1">
    <location>
        <begin position="1872"/>
        <end position="1906"/>
    </location>
</feature>
<feature type="region of interest" description="Disordered" evidence="2">
    <location>
        <begin position="1651"/>
        <end position="1673"/>
    </location>
</feature>
<feature type="compositionally biased region" description="Basic and acidic residues" evidence="2">
    <location>
        <begin position="438"/>
        <end position="450"/>
    </location>
</feature>
<feature type="transmembrane region" description="Helical" evidence="3">
    <location>
        <begin position="1175"/>
        <end position="1200"/>
    </location>
</feature>
<keyword evidence="1" id="KW-0175">Coiled coil</keyword>
<dbReference type="PANTHER" id="PTHR45615:SF40">
    <property type="entry name" value="MYOSIN HEAVY CHAIN, NON-MUSCLE"/>
    <property type="match status" value="1"/>
</dbReference>
<feature type="compositionally biased region" description="Basic and acidic residues" evidence="2">
    <location>
        <begin position="1015"/>
        <end position="1024"/>
    </location>
</feature>
<feature type="transmembrane region" description="Helical" evidence="3">
    <location>
        <begin position="672"/>
        <end position="693"/>
    </location>
</feature>
<evidence type="ECO:0000256" key="2">
    <source>
        <dbReference type="SAM" id="MobiDB-lite"/>
    </source>
</evidence>
<feature type="region of interest" description="Disordered" evidence="2">
    <location>
        <begin position="1828"/>
        <end position="1856"/>
    </location>
</feature>
<evidence type="ECO:0000256" key="1">
    <source>
        <dbReference type="SAM" id="Coils"/>
    </source>
</evidence>
<organism evidence="4 5">
    <name type="scientific">Symbiodinium necroappetens</name>
    <dbReference type="NCBI Taxonomy" id="1628268"/>
    <lineage>
        <taxon>Eukaryota</taxon>
        <taxon>Sar</taxon>
        <taxon>Alveolata</taxon>
        <taxon>Dinophyceae</taxon>
        <taxon>Suessiales</taxon>
        <taxon>Symbiodiniaceae</taxon>
        <taxon>Symbiodinium</taxon>
    </lineage>
</organism>
<keyword evidence="3" id="KW-0812">Transmembrane</keyword>
<dbReference type="OrthoDB" id="444509at2759"/>
<evidence type="ECO:0000313" key="4">
    <source>
        <dbReference type="EMBL" id="CAE7400561.1"/>
    </source>
</evidence>
<feature type="compositionally biased region" description="Basic and acidic residues" evidence="2">
    <location>
        <begin position="213"/>
        <end position="236"/>
    </location>
</feature>
<feature type="compositionally biased region" description="Acidic residues" evidence="2">
    <location>
        <begin position="2763"/>
        <end position="2772"/>
    </location>
</feature>
<sequence>MMEEEAADIRAKEREMASIKARISSLSDAKRQASSAEEQLSEVLQEVTRLRERLAHVQHDLKSAVSRKKDAEKDITDLEIGMVAFKETLHLRQLSVAELRSNKDETERQLAQTLRERELFRESATKAQQGFDTEAKSASAELDRWRSEAHELASAIEALDVQKKELQEKASSEDSEKAFVASLQKELDEAMAAYAAFEEQNRSDDVNLAAAEARQRDTETRLREAEQAANDLRSELQEEGEGARTATEAVKRELAVQVSKVAQLEGSLGENRNQLKTIQRHVDSLTHDLLDRTVKSAEDEEAVTSLSKQLQQEQQALERLQSEKEKLESAAAEELERAEECRRSKQALEEQQIHVELVQRSDVLSTTKTQATTELTSAVAEIAQLQQAHALPLLWQGILLPLAIAHSGSAKPAHVHIAYDGSASRERQESQLLRSRGLKHEGPEEGDKSEAQQAGWYIEDEVENTIAKAQSFDFDKKREQMLRHIHYTAATSPTGRGPGVARDTWHISSHGPPVTDEAEGRIVEDQQRAEKAGLPPDFKSVPPVAAVMKKPPVSATLPPNLPKDCFKARHSTDIGEDETCPEACPLFAEDTMAGKHCVFKCVLETDCGVHTSATNLAQSVPDADVGFCRRCSVPGCSRCNRTAHSDVCGECLCGFALEEGACVFQLPIVGTLVQSMVYIALFIPVVYFIIWYVSLATRKKVNLDEEAQALQFRTQTKLCTVDTVTEDAPEERQLWPLKTNTLQVPVAGPGSVLFFRYQVFIMILSLVLLVLWVTFLGLTGSQLSALGTEDPKSPRELCNVIHHGFEAQQTYMWAKSCFVLAAYVISVVLCMLFAIHQRRTFNRLNVFATHADFVALLDGLPAISGSEELEDLLKKEMEKASSEEIVGVSIGWHVGDDTERYNEQISKILEEDVLALENLKAEQDKAGEKEADEVQVFSRQRPKWLRIFDRVILTGMLGIDTIPPPPEELAATQASPAQGDGTSEAQGAEKEKDATASSSAQEVEKEKAATAGKASETEKADAKVSSEPPEALCTKLQSSPTAVVVFRTETARDAALEKCKSIPFREATLTLKPLVTEPLGILWENMSIPNKLRRERLFASIKMIVLAGAAWAVCIYLPYAFYAASFSYSNGDKPSALMNMSLALIVVLGNLIMYTTCAEAAKRIGHMLRDTEAGVYMVLYTFAILFNILLDAAVGGYIAYRTAVANHARTYGGVLVSDLTRAQALFESFEIQRQLAFQVYKYCWPSTFLVPFIGEALFANCFTLHLARLVVKTFPHIKGYKAQQALQVFVPMDSGRYADVLINIAAAILIFFLPGGYTITLFVGLILSHVFIICFDHFRVLRCVPSFCFSSSVVDDYAQLLLILPCSLMLAAFVQKVNCSTESFCLQDSALGLTLMLSFAAHGTLHWFLVPKFGDVKEHVPTKLTYQEVASKIAPSWFNLNPAYCLRSKYFYKHEKPCTFFIQGREHVLRKSDQAMSFFEDQRPAQQQLDEEVAEVDLAAHDVERSRQEAKQKIERTQAALEAQSKKKSLRMEALETKSRHLASLEEELSRRRQEVQSASAAALKLRASAARTAMESEMKEEALLQRFVQLKSELEEHQEVSKQQHEEQKAVLEKLAEAQKKAPQKQVQARLAREKKDELEQMLLDLRSSLDAAKSTAKGEARKTRQAEEQIDRQRQELEALLADAAQQEVLAEALKSTLSEQKAEHEKFMKAHHSRASTSKDAELKVAEQVSELRVRRAELALKQEAVAAACSVEKERLAELRREFEKVRAGSLQKIEDAKKELQQDAMAKDLQALKTHEAEAASLLQKIEGMKTKQQELLRKVESGKADLPDADGGVAPSWMQGDKHTEDAESRKSQLLKELLSQRAASLQEASKESREAEMKYEALQKDQKHLQEEYRSVMEQMKSQVSQGNELYSKLQEVEQDDIRTLEDESDLLALGLHEAESQKVNLEKEIVLVQQQAMGQFSGDLQAWAKEVQSLRVTAKVQSHEDELLHWKQTASESPAIASQLQVQAAEGLLRQKASTLQDQLASKETLLQELEQQAQSEEVAGSIRSVPSALHGSLTMGPTLSVKAAAQRRALVIGLKVRAAAASIQATPEAATTPAEISRTINSHVREVRCLVDYAESSSTPSHRRPTRDNIIAELQWLTGNAKQGEFKLQTGKDYGPRLETPMFELISEWGQIGLHTLLEVLTQSFEGRIFFAPGLITQTGDDCDNVLLYFSGYGAQQPDAEVDGLYQGYLVPADFADDLPEDITSEVERCCKTGSELSPEMAQRAADAGGYRLVPMSLITSALHALSSSCKATVIFDCCQSSVLPLLRPSDHVGQGVAPGPGPPRFKKLKPPSEQATAQVKAVPPGSAMEATQRPVSSRGGPSCRCYCFAACQNDQACCELPIEGLVQGVATWAFVKGLAACHLNTPLAQHSKAMDGILQNLRRKYRWIQQTPVIQLSASANVQEPLPCTPLLVARIRLSAGKKKKEKEESKGKPTKPPIHVDRKLALLKLRDVASTGLREVLWRDEEVQKVLLWSLEDSQPELAQILTLAVFVHLTSSARNCEALLLSEEVRSRLVRVVQESSGEVREKALLALTGLAVASFQKEEFEDVRNLLGQAAGRGRGAPQRIEVFRALWSAATVCESPELFFGNTRIWGSLCESIEPTEPADVRESALGVLGALTWQPTGPHFVWHDAASREHLLTNTLRSQPSAVRTRALVALAGIAREPEMRAPIWAYVSVDLTRKLTEDDEDEEPQALRRRRAGSKATSEAEEKEEEEERPSMKDSLLAAASRTEICTVRSSALRVLLEISFGEEFMLELVQSGLADLLLEASHDQRLQPKERKLCLHGQNRIREWNEARLAEELRIERENESRERLAMRLEEEYQ</sequence>
<feature type="transmembrane region" description="Helical" evidence="3">
    <location>
        <begin position="1248"/>
        <end position="1271"/>
    </location>
</feature>
<dbReference type="Proteomes" id="UP000601435">
    <property type="component" value="Unassembled WGS sequence"/>
</dbReference>
<feature type="non-terminal residue" evidence="4">
    <location>
        <position position="1"/>
    </location>
</feature>
<feature type="compositionally biased region" description="Basic and acidic residues" evidence="2">
    <location>
        <begin position="1658"/>
        <end position="1673"/>
    </location>
</feature>
<feature type="region of interest" description="Disordered" evidence="2">
    <location>
        <begin position="421"/>
        <end position="452"/>
    </location>
</feature>
<feature type="region of interest" description="Disordered" evidence="2">
    <location>
        <begin position="213"/>
        <end position="247"/>
    </location>
</feature>
<dbReference type="GO" id="GO:0032982">
    <property type="term" value="C:myosin filament"/>
    <property type="evidence" value="ECO:0007669"/>
    <property type="project" value="TreeGrafter"/>
</dbReference>
<protein>
    <submittedName>
        <fullName evidence="4">Rad50 protein</fullName>
    </submittedName>
</protein>
<dbReference type="Gene3D" id="3.40.50.1460">
    <property type="match status" value="1"/>
</dbReference>
<feature type="region of interest" description="Disordered" evidence="2">
    <location>
        <begin position="2741"/>
        <end position="2779"/>
    </location>
</feature>
<dbReference type="GO" id="GO:0000146">
    <property type="term" value="F:microfilament motor activity"/>
    <property type="evidence" value="ECO:0007669"/>
    <property type="project" value="TreeGrafter"/>
</dbReference>
<dbReference type="EMBL" id="CAJNJA010017398">
    <property type="protein sequence ID" value="CAE7400561.1"/>
    <property type="molecule type" value="Genomic_DNA"/>
</dbReference>
<keyword evidence="3" id="KW-0472">Membrane</keyword>
<proteinExistence type="predicted"/>
<feature type="region of interest" description="Disordered" evidence="2">
    <location>
        <begin position="963"/>
        <end position="1031"/>
    </location>
</feature>
<feature type="transmembrane region" description="Helical" evidence="3">
    <location>
        <begin position="1300"/>
        <end position="1332"/>
    </location>
</feature>
<gene>
    <name evidence="4" type="primary">rad50</name>
    <name evidence="4" type="ORF">SNEC2469_LOCUS10957</name>
</gene>
<keyword evidence="5" id="KW-1185">Reference proteome</keyword>
<feature type="coiled-coil region" evidence="1">
    <location>
        <begin position="2025"/>
        <end position="2052"/>
    </location>
</feature>
<dbReference type="GO" id="GO:0016460">
    <property type="term" value="C:myosin II complex"/>
    <property type="evidence" value="ECO:0007669"/>
    <property type="project" value="TreeGrafter"/>
</dbReference>
<reference evidence="4" key="1">
    <citation type="submission" date="2021-02" db="EMBL/GenBank/DDBJ databases">
        <authorList>
            <person name="Dougan E. K."/>
            <person name="Rhodes N."/>
            <person name="Thang M."/>
            <person name="Chan C."/>
        </authorList>
    </citation>
    <scope>NUCLEOTIDE SEQUENCE</scope>
</reference>
<feature type="compositionally biased region" description="Basic and acidic residues" evidence="2">
    <location>
        <begin position="1846"/>
        <end position="1856"/>
    </location>
</feature>
<feature type="transmembrane region" description="Helical" evidence="3">
    <location>
        <begin position="812"/>
        <end position="835"/>
    </location>
</feature>
<accession>A0A812QS75</accession>
<feature type="region of interest" description="Disordered" evidence="2">
    <location>
        <begin position="2327"/>
        <end position="2374"/>
    </location>
</feature>
<dbReference type="PANTHER" id="PTHR45615">
    <property type="entry name" value="MYOSIN HEAVY CHAIN, NON-MUSCLE"/>
    <property type="match status" value="1"/>
</dbReference>
<feature type="coiled-coil region" evidence="1">
    <location>
        <begin position="1775"/>
        <end position="1824"/>
    </location>
</feature>
<name>A0A812QS75_9DINO</name>
<comment type="caution">
    <text evidence="4">The sequence shown here is derived from an EMBL/GenBank/DDBJ whole genome shotgun (WGS) entry which is preliminary data.</text>
</comment>
<evidence type="ECO:0000256" key="3">
    <source>
        <dbReference type="SAM" id="Phobius"/>
    </source>
</evidence>
<dbReference type="GO" id="GO:0051015">
    <property type="term" value="F:actin filament binding"/>
    <property type="evidence" value="ECO:0007669"/>
    <property type="project" value="TreeGrafter"/>
</dbReference>
<feature type="transmembrane region" description="Helical" evidence="3">
    <location>
        <begin position="1136"/>
        <end position="1154"/>
    </location>
</feature>
<feature type="compositionally biased region" description="Polar residues" evidence="2">
    <location>
        <begin position="972"/>
        <end position="985"/>
    </location>
</feature>
<dbReference type="InterPro" id="IPR016024">
    <property type="entry name" value="ARM-type_fold"/>
</dbReference>
<feature type="transmembrane region" description="Helical" evidence="3">
    <location>
        <begin position="1103"/>
        <end position="1124"/>
    </location>
</feature>
<feature type="transmembrane region" description="Helical" evidence="3">
    <location>
        <begin position="759"/>
        <end position="778"/>
    </location>
</feature>
<dbReference type="GO" id="GO:0005737">
    <property type="term" value="C:cytoplasm"/>
    <property type="evidence" value="ECO:0007669"/>
    <property type="project" value="TreeGrafter"/>
</dbReference>
<evidence type="ECO:0000313" key="5">
    <source>
        <dbReference type="Proteomes" id="UP000601435"/>
    </source>
</evidence>
<keyword evidence="3" id="KW-1133">Transmembrane helix</keyword>
<dbReference type="SUPFAM" id="SSF48371">
    <property type="entry name" value="ARM repeat"/>
    <property type="match status" value="1"/>
</dbReference>
<feature type="coiled-coil region" evidence="1">
    <location>
        <begin position="303"/>
        <end position="388"/>
    </location>
</feature>